<feature type="transmembrane region" description="Helical" evidence="1">
    <location>
        <begin position="156"/>
        <end position="178"/>
    </location>
</feature>
<dbReference type="Gene3D" id="1.20.1250.20">
    <property type="entry name" value="MFS general substrate transporter like domains"/>
    <property type="match status" value="1"/>
</dbReference>
<comment type="caution">
    <text evidence="2">The sequence shown here is derived from an EMBL/GenBank/DDBJ whole genome shotgun (WGS) entry which is preliminary data.</text>
</comment>
<reference evidence="2" key="1">
    <citation type="journal article" date="2023" name="G3 (Bethesda)">
        <title>A reference genome for the long-term kleptoplast-retaining sea slug Elysia crispata morphotype clarki.</title>
        <authorList>
            <person name="Eastman K.E."/>
            <person name="Pendleton A.L."/>
            <person name="Shaikh M.A."/>
            <person name="Suttiyut T."/>
            <person name="Ogas R."/>
            <person name="Tomko P."/>
            <person name="Gavelis G."/>
            <person name="Widhalm J.R."/>
            <person name="Wisecaver J.H."/>
        </authorList>
    </citation>
    <scope>NUCLEOTIDE SEQUENCE</scope>
    <source>
        <strain evidence="2">ECLA1</strain>
    </source>
</reference>
<sequence length="216" mass="23568">MSLHGKENKRKLFIHNRGKKNVNGGASVALADESALAFGIGDEDEDPEYIQASRCGKYLFCQQWSFYLLLVFSCVGAGNLYIRNYFPTIAVSQGATLDQAATLVILVGLLDLISRLALGFLADTHLLKSSQIVAISHIVLGLICHLIRYFHTFPLLVFLAILIATVQGTRISMMPLIVIEVVGVEMMPQAFSISTMFGTFTVAAMNPTLGMDHIAS</sequence>
<feature type="transmembrane region" description="Helical" evidence="1">
    <location>
        <begin position="64"/>
        <end position="82"/>
    </location>
</feature>
<feature type="transmembrane region" description="Helical" evidence="1">
    <location>
        <begin position="190"/>
        <end position="209"/>
    </location>
</feature>
<organism evidence="2 3">
    <name type="scientific">Elysia crispata</name>
    <name type="common">lettuce slug</name>
    <dbReference type="NCBI Taxonomy" id="231223"/>
    <lineage>
        <taxon>Eukaryota</taxon>
        <taxon>Metazoa</taxon>
        <taxon>Spiralia</taxon>
        <taxon>Lophotrochozoa</taxon>
        <taxon>Mollusca</taxon>
        <taxon>Gastropoda</taxon>
        <taxon>Heterobranchia</taxon>
        <taxon>Euthyneura</taxon>
        <taxon>Panpulmonata</taxon>
        <taxon>Sacoglossa</taxon>
        <taxon>Placobranchoidea</taxon>
        <taxon>Plakobranchidae</taxon>
        <taxon>Elysia</taxon>
    </lineage>
</organism>
<proteinExistence type="predicted"/>
<dbReference type="EMBL" id="JAWDGP010006980">
    <property type="protein sequence ID" value="KAK3732196.1"/>
    <property type="molecule type" value="Genomic_DNA"/>
</dbReference>
<dbReference type="AlphaFoldDB" id="A0AAE0Y4H4"/>
<keyword evidence="1" id="KW-0472">Membrane</keyword>
<protein>
    <recommendedName>
        <fullName evidence="4">Major facilitator superfamily (MFS) profile domain-containing protein</fullName>
    </recommendedName>
</protein>
<keyword evidence="3" id="KW-1185">Reference proteome</keyword>
<evidence type="ECO:0000256" key="1">
    <source>
        <dbReference type="SAM" id="Phobius"/>
    </source>
</evidence>
<feature type="transmembrane region" description="Helical" evidence="1">
    <location>
        <begin position="102"/>
        <end position="120"/>
    </location>
</feature>
<dbReference type="SUPFAM" id="SSF103473">
    <property type="entry name" value="MFS general substrate transporter"/>
    <property type="match status" value="1"/>
</dbReference>
<dbReference type="Proteomes" id="UP001283361">
    <property type="component" value="Unassembled WGS sequence"/>
</dbReference>
<dbReference type="PANTHER" id="PTHR11360:SF284">
    <property type="entry name" value="EG:103B4.3 PROTEIN-RELATED"/>
    <property type="match status" value="1"/>
</dbReference>
<keyword evidence="1" id="KW-1133">Transmembrane helix</keyword>
<gene>
    <name evidence="2" type="ORF">RRG08_026578</name>
</gene>
<keyword evidence="1" id="KW-0812">Transmembrane</keyword>
<dbReference type="InterPro" id="IPR036259">
    <property type="entry name" value="MFS_trans_sf"/>
</dbReference>
<feature type="transmembrane region" description="Helical" evidence="1">
    <location>
        <begin position="132"/>
        <end position="150"/>
    </location>
</feature>
<evidence type="ECO:0000313" key="2">
    <source>
        <dbReference type="EMBL" id="KAK3732196.1"/>
    </source>
</evidence>
<dbReference type="InterPro" id="IPR050327">
    <property type="entry name" value="Proton-linked_MCT"/>
</dbReference>
<name>A0AAE0Y4H4_9GAST</name>
<evidence type="ECO:0000313" key="3">
    <source>
        <dbReference type="Proteomes" id="UP001283361"/>
    </source>
</evidence>
<evidence type="ECO:0008006" key="4">
    <source>
        <dbReference type="Google" id="ProtNLM"/>
    </source>
</evidence>
<accession>A0AAE0Y4H4</accession>
<dbReference type="PANTHER" id="PTHR11360">
    <property type="entry name" value="MONOCARBOXYLATE TRANSPORTER"/>
    <property type="match status" value="1"/>
</dbReference>